<dbReference type="EMBL" id="MN740696">
    <property type="protein sequence ID" value="QHU08423.1"/>
    <property type="molecule type" value="Genomic_DNA"/>
</dbReference>
<sequence>MAMTRYEDLPLMYKHREQEGTLILTWDVNTQDRIIPGRFIWAIQQDDASVSAMGKVKGLDKLNKIRNQFILDKWELYQRPKYNVKDDKEAAEARKKEELEMAALGNIDLAALETKIDAGLTDADRLARAKAVEDINKGSALSSFSKWLLEE</sequence>
<proteinExistence type="predicted"/>
<accession>A0A6C0JSS9</accession>
<protein>
    <submittedName>
        <fullName evidence="1">Uncharacterized protein</fullName>
    </submittedName>
</protein>
<name>A0A6C0JSS9_9ZZZZ</name>
<reference evidence="1" key="1">
    <citation type="journal article" date="2020" name="Nature">
        <title>Giant virus diversity and host interactions through global metagenomics.</title>
        <authorList>
            <person name="Schulz F."/>
            <person name="Roux S."/>
            <person name="Paez-Espino D."/>
            <person name="Jungbluth S."/>
            <person name="Walsh D.A."/>
            <person name="Denef V.J."/>
            <person name="McMahon K.D."/>
            <person name="Konstantinidis K.T."/>
            <person name="Eloe-Fadrosh E.A."/>
            <person name="Kyrpides N.C."/>
            <person name="Woyke T."/>
        </authorList>
    </citation>
    <scope>NUCLEOTIDE SEQUENCE</scope>
    <source>
        <strain evidence="1">GVMAG-S-1062768-28</strain>
    </source>
</reference>
<organism evidence="1">
    <name type="scientific">viral metagenome</name>
    <dbReference type="NCBI Taxonomy" id="1070528"/>
    <lineage>
        <taxon>unclassified sequences</taxon>
        <taxon>metagenomes</taxon>
        <taxon>organismal metagenomes</taxon>
    </lineage>
</organism>
<evidence type="ECO:0000313" key="1">
    <source>
        <dbReference type="EMBL" id="QHU08423.1"/>
    </source>
</evidence>
<dbReference type="AlphaFoldDB" id="A0A6C0JSS9"/>